<proteinExistence type="predicted"/>
<protein>
    <submittedName>
        <fullName evidence="1">Uncharacterized protein</fullName>
    </submittedName>
</protein>
<evidence type="ECO:0000313" key="2">
    <source>
        <dbReference type="Proteomes" id="UP000054632"/>
    </source>
</evidence>
<gene>
    <name evidence="1" type="ORF">T4A_13692</name>
</gene>
<dbReference type="AlphaFoldDB" id="A0A0V1F1N9"/>
<accession>A0A0V1F1N9</accession>
<reference evidence="1 2" key="1">
    <citation type="submission" date="2015-01" db="EMBL/GenBank/DDBJ databases">
        <title>Evolution of Trichinella species and genotypes.</title>
        <authorList>
            <person name="Korhonen P.K."/>
            <person name="Edoardo P."/>
            <person name="Giuseppe L.R."/>
            <person name="Gasser R.B."/>
        </authorList>
    </citation>
    <scope>NUCLEOTIDE SEQUENCE [LARGE SCALE GENOMIC DNA]</scope>
    <source>
        <strain evidence="1">ISS13</strain>
    </source>
</reference>
<dbReference type="Proteomes" id="UP000054632">
    <property type="component" value="Unassembled WGS sequence"/>
</dbReference>
<name>A0A0V1F1N9_TRIPS</name>
<organism evidence="1 2">
    <name type="scientific">Trichinella pseudospiralis</name>
    <name type="common">Parasitic roundworm</name>
    <dbReference type="NCBI Taxonomy" id="6337"/>
    <lineage>
        <taxon>Eukaryota</taxon>
        <taxon>Metazoa</taxon>
        <taxon>Ecdysozoa</taxon>
        <taxon>Nematoda</taxon>
        <taxon>Enoplea</taxon>
        <taxon>Dorylaimia</taxon>
        <taxon>Trichinellida</taxon>
        <taxon>Trichinellidae</taxon>
        <taxon>Trichinella</taxon>
    </lineage>
</organism>
<sequence>MTSRQSICMDIHLFTNSFLSVSSENPCQFHLPTKSVENETSESPWATDISNCKLPISNCDTMQAQQQQKLR</sequence>
<dbReference type="EMBL" id="JYDR01000001">
    <property type="protein sequence ID" value="KRY79845.1"/>
    <property type="molecule type" value="Genomic_DNA"/>
</dbReference>
<comment type="caution">
    <text evidence="1">The sequence shown here is derived from an EMBL/GenBank/DDBJ whole genome shotgun (WGS) entry which is preliminary data.</text>
</comment>
<evidence type="ECO:0000313" key="1">
    <source>
        <dbReference type="EMBL" id="KRY79845.1"/>
    </source>
</evidence>